<protein>
    <submittedName>
        <fullName evidence="1">Uncharacterized protein</fullName>
    </submittedName>
</protein>
<name>A0A1M6TJD9_9ACTN</name>
<accession>A0A1M6TJD9</accession>
<sequence>MAKFMPRHQDEDHQIDFWEVEFTKEDWEEFHKAPREFLKRITEAEGREVNRLLVDASLLEVAPDGSICHGHITTFHIRTGPEKSTTGYSCSGLWE</sequence>
<dbReference type="RefSeq" id="WP_073492288.1">
    <property type="nucleotide sequence ID" value="NZ_FRBI01000001.1"/>
</dbReference>
<reference evidence="1 2" key="1">
    <citation type="submission" date="2016-11" db="EMBL/GenBank/DDBJ databases">
        <authorList>
            <person name="Jaros S."/>
            <person name="Januszkiewicz K."/>
            <person name="Wedrychowicz H."/>
        </authorList>
    </citation>
    <scope>NUCLEOTIDE SEQUENCE [LARGE SCALE GENOMIC DNA]</scope>
    <source>
        <strain evidence="1 2">CGMCC 4.2025</strain>
    </source>
</reference>
<gene>
    <name evidence="1" type="ORF">SAMN05216499_10160</name>
</gene>
<dbReference type="EMBL" id="FRBI01000001">
    <property type="protein sequence ID" value="SHK56878.1"/>
    <property type="molecule type" value="Genomic_DNA"/>
</dbReference>
<proteinExistence type="predicted"/>
<organism evidence="1 2">
    <name type="scientific">Actinacidiphila paucisporea</name>
    <dbReference type="NCBI Taxonomy" id="310782"/>
    <lineage>
        <taxon>Bacteria</taxon>
        <taxon>Bacillati</taxon>
        <taxon>Actinomycetota</taxon>
        <taxon>Actinomycetes</taxon>
        <taxon>Kitasatosporales</taxon>
        <taxon>Streptomycetaceae</taxon>
        <taxon>Actinacidiphila</taxon>
    </lineage>
</organism>
<evidence type="ECO:0000313" key="1">
    <source>
        <dbReference type="EMBL" id="SHK56878.1"/>
    </source>
</evidence>
<keyword evidence="2" id="KW-1185">Reference proteome</keyword>
<dbReference type="Proteomes" id="UP000184111">
    <property type="component" value="Unassembled WGS sequence"/>
</dbReference>
<dbReference type="AlphaFoldDB" id="A0A1M6TJD9"/>
<dbReference type="OrthoDB" id="4226805at2"/>
<evidence type="ECO:0000313" key="2">
    <source>
        <dbReference type="Proteomes" id="UP000184111"/>
    </source>
</evidence>